<accession>A0A2P2MXU7</accession>
<dbReference type="EMBL" id="GGEC01054551">
    <property type="protein sequence ID" value="MBX35035.1"/>
    <property type="molecule type" value="Transcribed_RNA"/>
</dbReference>
<dbReference type="AlphaFoldDB" id="A0A2P2MXU7"/>
<protein>
    <submittedName>
        <fullName evidence="2">Uncharacterized protein</fullName>
    </submittedName>
</protein>
<proteinExistence type="predicted"/>
<reference evidence="2" key="1">
    <citation type="submission" date="2018-02" db="EMBL/GenBank/DDBJ databases">
        <title>Rhizophora mucronata_Transcriptome.</title>
        <authorList>
            <person name="Meera S.P."/>
            <person name="Sreeshan A."/>
            <person name="Augustine A."/>
        </authorList>
    </citation>
    <scope>NUCLEOTIDE SEQUENCE</scope>
    <source>
        <tissue evidence="2">Leaf</tissue>
    </source>
</reference>
<organism evidence="2">
    <name type="scientific">Rhizophora mucronata</name>
    <name type="common">Asiatic mangrove</name>
    <dbReference type="NCBI Taxonomy" id="61149"/>
    <lineage>
        <taxon>Eukaryota</taxon>
        <taxon>Viridiplantae</taxon>
        <taxon>Streptophyta</taxon>
        <taxon>Embryophyta</taxon>
        <taxon>Tracheophyta</taxon>
        <taxon>Spermatophyta</taxon>
        <taxon>Magnoliopsida</taxon>
        <taxon>eudicotyledons</taxon>
        <taxon>Gunneridae</taxon>
        <taxon>Pentapetalae</taxon>
        <taxon>rosids</taxon>
        <taxon>fabids</taxon>
        <taxon>Malpighiales</taxon>
        <taxon>Rhizophoraceae</taxon>
        <taxon>Rhizophora</taxon>
    </lineage>
</organism>
<feature type="transmembrane region" description="Helical" evidence="1">
    <location>
        <begin position="6"/>
        <end position="24"/>
    </location>
</feature>
<name>A0A2P2MXU7_RHIMU</name>
<keyword evidence="1" id="KW-1133">Transmembrane helix</keyword>
<keyword evidence="1" id="KW-0812">Transmembrane</keyword>
<evidence type="ECO:0000313" key="2">
    <source>
        <dbReference type="EMBL" id="MBX35035.1"/>
    </source>
</evidence>
<sequence length="25" mass="3006">MYWVIFFEICILTSFASIVHVLYLP</sequence>
<evidence type="ECO:0000256" key="1">
    <source>
        <dbReference type="SAM" id="Phobius"/>
    </source>
</evidence>
<keyword evidence="1" id="KW-0472">Membrane</keyword>